<evidence type="ECO:0000256" key="1">
    <source>
        <dbReference type="ARBA" id="ARBA00012513"/>
    </source>
</evidence>
<dbReference type="EC" id="2.7.11.1" evidence="1"/>
<comment type="catalytic activity">
    <reaction evidence="7">
        <text>L-threonyl-[protein] + ATP = O-phospho-L-threonyl-[protein] + ADP + H(+)</text>
        <dbReference type="Rhea" id="RHEA:46608"/>
        <dbReference type="Rhea" id="RHEA-COMP:11060"/>
        <dbReference type="Rhea" id="RHEA-COMP:11605"/>
        <dbReference type="ChEBI" id="CHEBI:15378"/>
        <dbReference type="ChEBI" id="CHEBI:30013"/>
        <dbReference type="ChEBI" id="CHEBI:30616"/>
        <dbReference type="ChEBI" id="CHEBI:61977"/>
        <dbReference type="ChEBI" id="CHEBI:456216"/>
        <dbReference type="EC" id="2.7.11.1"/>
    </reaction>
</comment>
<dbReference type="PANTHER" id="PTHR43895:SF32">
    <property type="entry name" value="SERINE_THREONINE-PROTEIN KINASE CHK1"/>
    <property type="match status" value="1"/>
</dbReference>
<keyword evidence="12" id="KW-1185">Reference proteome</keyword>
<dbReference type="SUPFAM" id="SSF56112">
    <property type="entry name" value="Protein kinase-like (PK-like)"/>
    <property type="match status" value="1"/>
</dbReference>
<keyword evidence="5 11" id="KW-0418">Kinase</keyword>
<dbReference type="EMBL" id="LSRX01001531">
    <property type="protein sequence ID" value="OLP79052.1"/>
    <property type="molecule type" value="Genomic_DNA"/>
</dbReference>
<evidence type="ECO:0000256" key="3">
    <source>
        <dbReference type="ARBA" id="ARBA00022679"/>
    </source>
</evidence>
<evidence type="ECO:0000256" key="5">
    <source>
        <dbReference type="ARBA" id="ARBA00022777"/>
    </source>
</evidence>
<dbReference type="GO" id="GO:0007165">
    <property type="term" value="P:signal transduction"/>
    <property type="evidence" value="ECO:0007669"/>
    <property type="project" value="TreeGrafter"/>
</dbReference>
<name>A0A1Q9C7Y3_SYMMI</name>
<evidence type="ECO:0000256" key="4">
    <source>
        <dbReference type="ARBA" id="ARBA00022741"/>
    </source>
</evidence>
<evidence type="ECO:0000256" key="7">
    <source>
        <dbReference type="ARBA" id="ARBA00047899"/>
    </source>
</evidence>
<dbReference type="PROSITE" id="PS50011">
    <property type="entry name" value="PROTEIN_KINASE_DOM"/>
    <property type="match status" value="1"/>
</dbReference>
<comment type="catalytic activity">
    <reaction evidence="8">
        <text>L-seryl-[protein] + ATP = O-phospho-L-seryl-[protein] + ADP + H(+)</text>
        <dbReference type="Rhea" id="RHEA:17989"/>
        <dbReference type="Rhea" id="RHEA-COMP:9863"/>
        <dbReference type="Rhea" id="RHEA-COMP:11604"/>
        <dbReference type="ChEBI" id="CHEBI:15378"/>
        <dbReference type="ChEBI" id="CHEBI:29999"/>
        <dbReference type="ChEBI" id="CHEBI:30616"/>
        <dbReference type="ChEBI" id="CHEBI:83421"/>
        <dbReference type="ChEBI" id="CHEBI:456216"/>
        <dbReference type="EC" id="2.7.11.1"/>
    </reaction>
</comment>
<dbReference type="InterPro" id="IPR008271">
    <property type="entry name" value="Ser/Thr_kinase_AS"/>
</dbReference>
<gene>
    <name evidence="11" type="primary">CIPK11</name>
    <name evidence="11" type="ORF">AK812_SmicGene40712</name>
</gene>
<sequence length="578" mass="63137">MADGAPPPPPPPLYRSASAGGIPVFRGCDLVIKSRSDLNFDGLTPAPDRVWYGRTVLEIGAQEWSVDKFLNYGAEGQTYLVTRTGTGEKFAAKFCNKFDSMEVKLVQELPRQLVIHDNFIKYEMIVLDVHETLSPAHHIIFMEHIPNGELFDVLASPEESVAGKPLSEGTSRRILHDVISGMAECYRYGVTHRDLKPENLLINEQGRIVIIDMGHAKRVRETGSPSPPSALTLARATTTNPYGTPAFNAPEVSGGRAYDCEWSDVWSVGVIAFYLHGKLPAFSSGGGVASWDDVSGTSNEDLWRKITTCGYYPQFPEELRFFINALWRIDPSERPRFNQLEKAITGDTETLNQFPGLQWLARPVNDDADFIDELSRSCPNNSFHLSDVIAVAILACAIASDLFDRRGSLIRLDPSDASPSRPLAPPSPLSRSLSSDDANTERYWGTYVAGKARERSGLEWTSIAPVVTTGVIAPCLRRPQPVRGSEVMSPSSGFDCSLFANYALDGIKAALAVGHWQPMCSVGLICQFDFVPPGFSVVHVADDERHLGSATRQRGGLPLGLTGVPIGFGNFGPTAGLR</sequence>
<dbReference type="PROSITE" id="PS00108">
    <property type="entry name" value="PROTEIN_KINASE_ST"/>
    <property type="match status" value="1"/>
</dbReference>
<keyword evidence="2" id="KW-0723">Serine/threonine-protein kinase</keyword>
<dbReference type="PANTHER" id="PTHR43895">
    <property type="entry name" value="CALCIUM/CALMODULIN-DEPENDENT PROTEIN KINASE KINASE-RELATED"/>
    <property type="match status" value="1"/>
</dbReference>
<evidence type="ECO:0000256" key="6">
    <source>
        <dbReference type="ARBA" id="ARBA00022840"/>
    </source>
</evidence>
<dbReference type="Proteomes" id="UP000186817">
    <property type="component" value="Unassembled WGS sequence"/>
</dbReference>
<dbReference type="Gene3D" id="3.30.200.20">
    <property type="entry name" value="Phosphorylase Kinase, domain 1"/>
    <property type="match status" value="1"/>
</dbReference>
<comment type="caution">
    <text evidence="11">The sequence shown here is derived from an EMBL/GenBank/DDBJ whole genome shotgun (WGS) entry which is preliminary data.</text>
</comment>
<protein>
    <recommendedName>
        <fullName evidence="1">non-specific serine/threonine protein kinase</fullName>
        <ecNumber evidence="1">2.7.11.1</ecNumber>
    </recommendedName>
</protein>
<dbReference type="Gene3D" id="1.10.510.10">
    <property type="entry name" value="Transferase(Phosphotransferase) domain 1"/>
    <property type="match status" value="1"/>
</dbReference>
<evidence type="ECO:0000256" key="8">
    <source>
        <dbReference type="ARBA" id="ARBA00048679"/>
    </source>
</evidence>
<accession>A0A1Q9C7Y3</accession>
<feature type="domain" description="Protein kinase" evidence="10">
    <location>
        <begin position="64"/>
        <end position="351"/>
    </location>
</feature>
<keyword evidence="3" id="KW-0808">Transferase</keyword>
<organism evidence="11 12">
    <name type="scientific">Symbiodinium microadriaticum</name>
    <name type="common">Dinoflagellate</name>
    <name type="synonym">Zooxanthella microadriatica</name>
    <dbReference type="NCBI Taxonomy" id="2951"/>
    <lineage>
        <taxon>Eukaryota</taxon>
        <taxon>Sar</taxon>
        <taxon>Alveolata</taxon>
        <taxon>Dinophyceae</taxon>
        <taxon>Suessiales</taxon>
        <taxon>Symbiodiniaceae</taxon>
        <taxon>Symbiodinium</taxon>
    </lineage>
</organism>
<dbReference type="OrthoDB" id="248923at2759"/>
<dbReference type="GO" id="GO:0004674">
    <property type="term" value="F:protein serine/threonine kinase activity"/>
    <property type="evidence" value="ECO:0007669"/>
    <property type="project" value="UniProtKB-KW"/>
</dbReference>
<dbReference type="InterPro" id="IPR011009">
    <property type="entry name" value="Kinase-like_dom_sf"/>
</dbReference>
<evidence type="ECO:0000256" key="2">
    <source>
        <dbReference type="ARBA" id="ARBA00022527"/>
    </source>
</evidence>
<dbReference type="InterPro" id="IPR000719">
    <property type="entry name" value="Prot_kinase_dom"/>
</dbReference>
<dbReference type="GO" id="GO:0005524">
    <property type="term" value="F:ATP binding"/>
    <property type="evidence" value="ECO:0007669"/>
    <property type="project" value="UniProtKB-KW"/>
</dbReference>
<dbReference type="AlphaFoldDB" id="A0A1Q9C7Y3"/>
<dbReference type="Pfam" id="PF00069">
    <property type="entry name" value="Pkinase"/>
    <property type="match status" value="1"/>
</dbReference>
<keyword evidence="6" id="KW-0067">ATP-binding</keyword>
<reference evidence="11 12" key="1">
    <citation type="submission" date="2016-02" db="EMBL/GenBank/DDBJ databases">
        <title>Genome analysis of coral dinoflagellate symbionts highlights evolutionary adaptations to a symbiotic lifestyle.</title>
        <authorList>
            <person name="Aranda M."/>
            <person name="Li Y."/>
            <person name="Liew Y.J."/>
            <person name="Baumgarten S."/>
            <person name="Simakov O."/>
            <person name="Wilson M."/>
            <person name="Piel J."/>
            <person name="Ashoor H."/>
            <person name="Bougouffa S."/>
            <person name="Bajic V.B."/>
            <person name="Ryu T."/>
            <person name="Ravasi T."/>
            <person name="Bayer T."/>
            <person name="Micklem G."/>
            <person name="Kim H."/>
            <person name="Bhak J."/>
            <person name="Lajeunesse T.C."/>
            <person name="Voolstra C.R."/>
        </authorList>
    </citation>
    <scope>NUCLEOTIDE SEQUENCE [LARGE SCALE GENOMIC DNA]</scope>
    <source>
        <strain evidence="11 12">CCMP2467</strain>
    </source>
</reference>
<evidence type="ECO:0000259" key="10">
    <source>
        <dbReference type="PROSITE" id="PS50011"/>
    </source>
</evidence>
<keyword evidence="4" id="KW-0547">Nucleotide-binding</keyword>
<proteinExistence type="predicted"/>
<evidence type="ECO:0000256" key="9">
    <source>
        <dbReference type="SAM" id="MobiDB-lite"/>
    </source>
</evidence>
<dbReference type="SMART" id="SM00220">
    <property type="entry name" value="S_TKc"/>
    <property type="match status" value="1"/>
</dbReference>
<evidence type="ECO:0000313" key="11">
    <source>
        <dbReference type="EMBL" id="OLP79052.1"/>
    </source>
</evidence>
<evidence type="ECO:0000313" key="12">
    <source>
        <dbReference type="Proteomes" id="UP000186817"/>
    </source>
</evidence>
<feature type="region of interest" description="Disordered" evidence="9">
    <location>
        <begin position="414"/>
        <end position="437"/>
    </location>
</feature>